<proteinExistence type="inferred from homology"/>
<evidence type="ECO:0000256" key="5">
    <source>
        <dbReference type="ARBA" id="ARBA00022691"/>
    </source>
</evidence>
<dbReference type="PROSITE" id="PS51449">
    <property type="entry name" value="MTTASE_N"/>
    <property type="match status" value="1"/>
</dbReference>
<keyword evidence="7 13" id="KW-0408">Iron</keyword>
<evidence type="ECO:0000256" key="9">
    <source>
        <dbReference type="ARBA" id="ARBA00033765"/>
    </source>
</evidence>
<feature type="binding site" evidence="13">
    <location>
        <position position="82"/>
    </location>
    <ligand>
        <name>[4Fe-4S] cluster</name>
        <dbReference type="ChEBI" id="CHEBI:49883"/>
        <label>1</label>
    </ligand>
</feature>
<dbReference type="Pfam" id="PF04055">
    <property type="entry name" value="Radical_SAM"/>
    <property type="match status" value="1"/>
</dbReference>
<organism evidence="17 18">
    <name type="scientific">Desulfonema magnum</name>
    <dbReference type="NCBI Taxonomy" id="45655"/>
    <lineage>
        <taxon>Bacteria</taxon>
        <taxon>Pseudomonadati</taxon>
        <taxon>Thermodesulfobacteriota</taxon>
        <taxon>Desulfobacteria</taxon>
        <taxon>Desulfobacterales</taxon>
        <taxon>Desulfococcaceae</taxon>
        <taxon>Desulfonema</taxon>
    </lineage>
</organism>
<name>A0A975GSQ4_9BACT</name>
<dbReference type="Pfam" id="PF00919">
    <property type="entry name" value="UPF0004"/>
    <property type="match status" value="1"/>
</dbReference>
<feature type="binding site" evidence="13">
    <location>
        <position position="12"/>
    </location>
    <ligand>
        <name>[4Fe-4S] cluster</name>
        <dbReference type="ChEBI" id="CHEBI:49883"/>
        <label>1</label>
    </ligand>
</feature>
<dbReference type="InterPro" id="IPR058240">
    <property type="entry name" value="rSAM_sf"/>
</dbReference>
<dbReference type="SMART" id="SM00729">
    <property type="entry name" value="Elp3"/>
    <property type="match status" value="1"/>
</dbReference>
<keyword evidence="8 13" id="KW-0411">Iron-sulfur</keyword>
<feature type="binding site" evidence="13">
    <location>
        <position position="158"/>
    </location>
    <ligand>
        <name>[4Fe-4S] cluster</name>
        <dbReference type="ChEBI" id="CHEBI:49883"/>
        <label>2</label>
        <note>4Fe-4S-S-AdoMet</note>
    </ligand>
</feature>
<dbReference type="PROSITE" id="PS51918">
    <property type="entry name" value="RADICAL_SAM"/>
    <property type="match status" value="1"/>
</dbReference>
<gene>
    <name evidence="17" type="primary">miaB1</name>
    <name evidence="13" type="synonym">miaB</name>
    <name evidence="17" type="ORF">dnm_083720</name>
</gene>
<dbReference type="InterPro" id="IPR002792">
    <property type="entry name" value="TRAM_dom"/>
</dbReference>
<dbReference type="InterPro" id="IPR006638">
    <property type="entry name" value="Elp3/MiaA/NifB-like_rSAM"/>
</dbReference>
<dbReference type="SFLD" id="SFLDG01061">
    <property type="entry name" value="methylthiotransferase"/>
    <property type="match status" value="1"/>
</dbReference>
<dbReference type="Gene3D" id="3.40.50.12160">
    <property type="entry name" value="Methylthiotransferase, N-terminal domain"/>
    <property type="match status" value="1"/>
</dbReference>
<evidence type="ECO:0000256" key="6">
    <source>
        <dbReference type="ARBA" id="ARBA00022723"/>
    </source>
</evidence>
<dbReference type="NCBIfam" id="TIGR01574">
    <property type="entry name" value="miaB-methiolase"/>
    <property type="match status" value="1"/>
</dbReference>
<dbReference type="PANTHER" id="PTHR43020">
    <property type="entry name" value="CDK5 REGULATORY SUBUNIT-ASSOCIATED PROTEIN 1"/>
    <property type="match status" value="1"/>
</dbReference>
<dbReference type="FunFam" id="3.80.30.20:FF:000001">
    <property type="entry name" value="tRNA-2-methylthio-N(6)-dimethylallyladenosine synthase 2"/>
    <property type="match status" value="1"/>
</dbReference>
<dbReference type="EC" id="2.8.4.3" evidence="9 13"/>
<dbReference type="NCBIfam" id="TIGR00089">
    <property type="entry name" value="MiaB/RimO family radical SAM methylthiotransferase"/>
    <property type="match status" value="1"/>
</dbReference>
<dbReference type="SFLD" id="SFLDF00273">
    <property type="entry name" value="(dimethylallyl)adenosine_tRNA"/>
    <property type="match status" value="1"/>
</dbReference>
<evidence type="ECO:0000256" key="4">
    <source>
        <dbReference type="ARBA" id="ARBA00022679"/>
    </source>
</evidence>
<keyword evidence="6 13" id="KW-0479">Metal-binding</keyword>
<comment type="function">
    <text evidence="1 13">Catalyzes the methylthiolation of N6-(dimethylallyl)adenosine (i(6)A), leading to the formation of 2-methylthio-N6-(dimethylallyl)adenosine (ms(2)i(6)A) at position 37 in tRNAs that read codons beginning with uridine.</text>
</comment>
<keyword evidence="2 13" id="KW-0004">4Fe-4S</keyword>
<dbReference type="GO" id="GO:0005829">
    <property type="term" value="C:cytosol"/>
    <property type="evidence" value="ECO:0007669"/>
    <property type="project" value="TreeGrafter"/>
</dbReference>
<dbReference type="FunFam" id="3.40.50.12160:FF:000003">
    <property type="entry name" value="CDK5 regulatory subunit-associated protein 1"/>
    <property type="match status" value="1"/>
</dbReference>
<evidence type="ECO:0000256" key="10">
    <source>
        <dbReference type="ARBA" id="ARBA00068570"/>
    </source>
</evidence>
<feature type="binding site" evidence="13">
    <location>
        <position position="165"/>
    </location>
    <ligand>
        <name>[4Fe-4S] cluster</name>
        <dbReference type="ChEBI" id="CHEBI:49883"/>
        <label>2</label>
        <note>4Fe-4S-S-AdoMet</note>
    </ligand>
</feature>
<dbReference type="GO" id="GO:0035597">
    <property type="term" value="F:tRNA-2-methylthio-N(6)-dimethylallyladenosine(37) synthase activity"/>
    <property type="evidence" value="ECO:0007669"/>
    <property type="project" value="UniProtKB-EC"/>
</dbReference>
<dbReference type="PROSITE" id="PS01278">
    <property type="entry name" value="MTTASE_RADICAL"/>
    <property type="match status" value="1"/>
</dbReference>
<evidence type="ECO:0000256" key="2">
    <source>
        <dbReference type="ARBA" id="ARBA00022485"/>
    </source>
</evidence>
<dbReference type="SFLD" id="SFLDS00029">
    <property type="entry name" value="Radical_SAM"/>
    <property type="match status" value="1"/>
</dbReference>
<dbReference type="InterPro" id="IPR013848">
    <property type="entry name" value="Methylthiotransferase_N"/>
</dbReference>
<dbReference type="SUPFAM" id="SSF102114">
    <property type="entry name" value="Radical SAM enzymes"/>
    <property type="match status" value="1"/>
</dbReference>
<feature type="binding site" evidence="13">
    <location>
        <position position="48"/>
    </location>
    <ligand>
        <name>[4Fe-4S] cluster</name>
        <dbReference type="ChEBI" id="CHEBI:49883"/>
        <label>1</label>
    </ligand>
</feature>
<evidence type="ECO:0000256" key="12">
    <source>
        <dbReference type="ARBA" id="ARBA00081141"/>
    </source>
</evidence>
<dbReference type="InterPro" id="IPR020612">
    <property type="entry name" value="Methylthiotransferase_CS"/>
</dbReference>
<evidence type="ECO:0000259" key="14">
    <source>
        <dbReference type="PROSITE" id="PS50926"/>
    </source>
</evidence>
<dbReference type="InterPro" id="IPR038135">
    <property type="entry name" value="Methylthiotransferase_N_sf"/>
</dbReference>
<protein>
    <recommendedName>
        <fullName evidence="10 13">tRNA-2-methylthio-N(6)-dimethylallyladenosine synthase</fullName>
        <ecNumber evidence="9 13">2.8.4.3</ecNumber>
    </recommendedName>
    <alternativeName>
        <fullName evidence="12 13">(Dimethylallyl)adenosine tRNA methylthiotransferase MiaB</fullName>
    </alternativeName>
    <alternativeName>
        <fullName evidence="11 13">tRNA-i(6)A37 methylthiotransferase</fullName>
    </alternativeName>
</protein>
<dbReference type="GO" id="GO:0046872">
    <property type="term" value="F:metal ion binding"/>
    <property type="evidence" value="ECO:0007669"/>
    <property type="project" value="UniProtKB-KW"/>
</dbReference>
<comment type="subcellular location">
    <subcellularLocation>
        <location evidence="13">Cytoplasm</location>
    </subcellularLocation>
</comment>
<evidence type="ECO:0000313" key="18">
    <source>
        <dbReference type="Proteomes" id="UP000663722"/>
    </source>
</evidence>
<sequence length="474" mass="53660">MTKNLYIHTIGCQMNVYDAEQMAGGLMPLGYQLVSSPEMADLILVNTCAIREKAEQKVFSFLGRLAKLKKKKPGLIIGVGGCVAQQEGKKILERVPYIDVVFGTHAVGRLPKIIQQIESDRGRIIDIEMSDEIQEREFAMTSQHEGKVTSFVTIIQGCDNYCTYCVVPYVRGREMSRSPENIIQEIRQLVKAGVREVTLLGQNVNSYGKKEGLCSFSELLSQVNDIEGLLRIRFTTSHPKDLSEELIHAFRRLDKLCKHIHLPVQSGSNRVLKRMNRKYTRELYLEKVEKLRDVCPDIAITSDMIVGFPGETRADFEDTLNLIRTVEYDSLFAFKYSDRPNASAARFSDKLSEQEKKERLQILLDLQKHFTIKKNEDLVGKTEEILVDGLSKRQTSSESRQISLNPESDIQWAGRTSANKIVNFIQGNDCRSNDKILTGQLIRVRIDKALSHSLWGEPVKLEPLGSEGEKSYAA</sequence>
<dbReference type="EMBL" id="CP061800">
    <property type="protein sequence ID" value="QTA92294.1"/>
    <property type="molecule type" value="Genomic_DNA"/>
</dbReference>
<evidence type="ECO:0000259" key="16">
    <source>
        <dbReference type="PROSITE" id="PS51918"/>
    </source>
</evidence>
<evidence type="ECO:0000259" key="15">
    <source>
        <dbReference type="PROSITE" id="PS51449"/>
    </source>
</evidence>
<comment type="subunit">
    <text evidence="13">Monomer.</text>
</comment>
<evidence type="ECO:0000313" key="17">
    <source>
        <dbReference type="EMBL" id="QTA92294.1"/>
    </source>
</evidence>
<evidence type="ECO:0000256" key="7">
    <source>
        <dbReference type="ARBA" id="ARBA00023004"/>
    </source>
</evidence>
<dbReference type="InterPro" id="IPR006463">
    <property type="entry name" value="MiaB_methiolase"/>
</dbReference>
<comment type="catalytic activity">
    <reaction evidence="13">
        <text>N(6)-dimethylallyladenosine(37) in tRNA + (sulfur carrier)-SH + AH2 + 2 S-adenosyl-L-methionine = 2-methylsulfanyl-N(6)-dimethylallyladenosine(37) in tRNA + (sulfur carrier)-H + 5'-deoxyadenosine + L-methionine + A + S-adenosyl-L-homocysteine + 2 H(+)</text>
        <dbReference type="Rhea" id="RHEA:37067"/>
        <dbReference type="Rhea" id="RHEA-COMP:10375"/>
        <dbReference type="Rhea" id="RHEA-COMP:10376"/>
        <dbReference type="Rhea" id="RHEA-COMP:14737"/>
        <dbReference type="Rhea" id="RHEA-COMP:14739"/>
        <dbReference type="ChEBI" id="CHEBI:13193"/>
        <dbReference type="ChEBI" id="CHEBI:15378"/>
        <dbReference type="ChEBI" id="CHEBI:17319"/>
        <dbReference type="ChEBI" id="CHEBI:17499"/>
        <dbReference type="ChEBI" id="CHEBI:29917"/>
        <dbReference type="ChEBI" id="CHEBI:57844"/>
        <dbReference type="ChEBI" id="CHEBI:57856"/>
        <dbReference type="ChEBI" id="CHEBI:59789"/>
        <dbReference type="ChEBI" id="CHEBI:64428"/>
        <dbReference type="ChEBI" id="CHEBI:74415"/>
        <dbReference type="ChEBI" id="CHEBI:74417"/>
        <dbReference type="EC" id="2.8.4.3"/>
    </reaction>
</comment>
<dbReference type="RefSeq" id="WP_207679715.1">
    <property type="nucleotide sequence ID" value="NZ_CP061800.1"/>
</dbReference>
<dbReference type="SFLD" id="SFLDG01082">
    <property type="entry name" value="B12-binding_domain_containing"/>
    <property type="match status" value="1"/>
</dbReference>
<dbReference type="PROSITE" id="PS50926">
    <property type="entry name" value="TRAM"/>
    <property type="match status" value="1"/>
</dbReference>
<dbReference type="Proteomes" id="UP000663722">
    <property type="component" value="Chromosome"/>
</dbReference>
<keyword evidence="5 13" id="KW-0949">S-adenosyl-L-methionine</keyword>
<keyword evidence="13" id="KW-0819">tRNA processing</keyword>
<evidence type="ECO:0000256" key="11">
    <source>
        <dbReference type="ARBA" id="ARBA00080698"/>
    </source>
</evidence>
<reference evidence="17" key="1">
    <citation type="journal article" date="2021" name="Microb. Physiol.">
        <title>Proteogenomic Insights into the Physiology of Marine, Sulfate-Reducing, Filamentous Desulfonema limicola and Desulfonema magnum.</title>
        <authorList>
            <person name="Schnaars V."/>
            <person name="Wohlbrand L."/>
            <person name="Scheve S."/>
            <person name="Hinrichs C."/>
            <person name="Reinhardt R."/>
            <person name="Rabus R."/>
        </authorList>
    </citation>
    <scope>NUCLEOTIDE SEQUENCE</scope>
    <source>
        <strain evidence="17">4be13</strain>
    </source>
</reference>
<feature type="domain" description="TRAM" evidence="14">
    <location>
        <begin position="376"/>
        <end position="460"/>
    </location>
</feature>
<keyword evidence="3 13" id="KW-0963">Cytoplasm</keyword>
<evidence type="ECO:0000256" key="3">
    <source>
        <dbReference type="ARBA" id="ARBA00022490"/>
    </source>
</evidence>
<comment type="cofactor">
    <cofactor evidence="13">
        <name>[4Fe-4S] cluster</name>
        <dbReference type="ChEBI" id="CHEBI:49883"/>
    </cofactor>
    <text evidence="13">Binds 2 [4Fe-4S] clusters. One cluster is coordinated with 3 cysteines and an exchangeable S-adenosyl-L-methionine.</text>
</comment>
<feature type="domain" description="MTTase N-terminal" evidence="15">
    <location>
        <begin position="3"/>
        <end position="119"/>
    </location>
</feature>
<dbReference type="InterPro" id="IPR007197">
    <property type="entry name" value="rSAM"/>
</dbReference>
<keyword evidence="18" id="KW-1185">Reference proteome</keyword>
<feature type="binding site" evidence="13">
    <location>
        <position position="162"/>
    </location>
    <ligand>
        <name>[4Fe-4S] cluster</name>
        <dbReference type="ChEBI" id="CHEBI:49883"/>
        <label>2</label>
        <note>4Fe-4S-S-AdoMet</note>
    </ligand>
</feature>
<evidence type="ECO:0000256" key="13">
    <source>
        <dbReference type="HAMAP-Rule" id="MF_01864"/>
    </source>
</evidence>
<evidence type="ECO:0000256" key="1">
    <source>
        <dbReference type="ARBA" id="ARBA00003234"/>
    </source>
</evidence>
<accession>A0A975GSQ4</accession>
<dbReference type="InterPro" id="IPR023404">
    <property type="entry name" value="rSAM_horseshoe"/>
</dbReference>
<keyword evidence="4 13" id="KW-0808">Transferase</keyword>
<dbReference type="PANTHER" id="PTHR43020:SF2">
    <property type="entry name" value="MITOCHONDRIAL TRNA METHYLTHIOTRANSFERASE CDK5RAP1"/>
    <property type="match status" value="1"/>
</dbReference>
<dbReference type="InterPro" id="IPR005839">
    <property type="entry name" value="Methylthiotransferase"/>
</dbReference>
<dbReference type="AlphaFoldDB" id="A0A975GSQ4"/>
<dbReference type="GO" id="GO:0051539">
    <property type="term" value="F:4 iron, 4 sulfur cluster binding"/>
    <property type="evidence" value="ECO:0007669"/>
    <property type="project" value="UniProtKB-UniRule"/>
</dbReference>
<dbReference type="CDD" id="cd01335">
    <property type="entry name" value="Radical_SAM"/>
    <property type="match status" value="1"/>
</dbReference>
<comment type="similarity">
    <text evidence="13">Belongs to the methylthiotransferase family. MiaB subfamily.</text>
</comment>
<evidence type="ECO:0000256" key="8">
    <source>
        <dbReference type="ARBA" id="ARBA00023014"/>
    </source>
</evidence>
<dbReference type="KEGG" id="dmm:dnm_083720"/>
<feature type="domain" description="Radical SAM core" evidence="16">
    <location>
        <begin position="144"/>
        <end position="373"/>
    </location>
</feature>
<dbReference type="Gene3D" id="3.80.30.20">
    <property type="entry name" value="tm_1862 like domain"/>
    <property type="match status" value="1"/>
</dbReference>
<dbReference type="HAMAP" id="MF_01864">
    <property type="entry name" value="tRNA_metthiotr_MiaB"/>
    <property type="match status" value="1"/>
</dbReference>